<feature type="compositionally biased region" description="Acidic residues" evidence="1">
    <location>
        <begin position="55"/>
        <end position="74"/>
    </location>
</feature>
<keyword evidence="4" id="KW-1185">Reference proteome</keyword>
<evidence type="ECO:0000313" key="4">
    <source>
        <dbReference type="Proteomes" id="UP000073492"/>
    </source>
</evidence>
<protein>
    <recommendedName>
        <fullName evidence="2">DUF7605 domain-containing protein</fullName>
    </recommendedName>
</protein>
<reference evidence="3 4" key="1">
    <citation type="submission" date="2015-07" db="EMBL/GenBank/DDBJ databases">
        <title>Comparative genomics of the Sigatoka disease complex on banana suggests a link between parallel evolutionary changes in Pseudocercospora fijiensis and Pseudocercospora eumusae and increased virulence on the banana host.</title>
        <authorList>
            <person name="Chang T.-C."/>
            <person name="Salvucci A."/>
            <person name="Crous P.W."/>
            <person name="Stergiopoulos I."/>
        </authorList>
    </citation>
    <scope>NUCLEOTIDE SEQUENCE [LARGE SCALE GENOMIC DNA]</scope>
    <source>
        <strain evidence="3 4">CBS 116634</strain>
    </source>
</reference>
<dbReference type="Proteomes" id="UP000073492">
    <property type="component" value="Unassembled WGS sequence"/>
</dbReference>
<accession>A0A139ICX2</accession>
<dbReference type="Pfam" id="PF24564">
    <property type="entry name" value="DUF7605"/>
    <property type="match status" value="1"/>
</dbReference>
<comment type="caution">
    <text evidence="3">The sequence shown here is derived from an EMBL/GenBank/DDBJ whole genome shotgun (WGS) entry which is preliminary data.</text>
</comment>
<feature type="compositionally biased region" description="Basic and acidic residues" evidence="1">
    <location>
        <begin position="18"/>
        <end position="27"/>
    </location>
</feature>
<name>A0A139ICX2_9PEZI</name>
<feature type="region of interest" description="Disordered" evidence="1">
    <location>
        <begin position="48"/>
        <end position="74"/>
    </location>
</feature>
<organism evidence="3 4">
    <name type="scientific">Pseudocercospora musae</name>
    <dbReference type="NCBI Taxonomy" id="113226"/>
    <lineage>
        <taxon>Eukaryota</taxon>
        <taxon>Fungi</taxon>
        <taxon>Dikarya</taxon>
        <taxon>Ascomycota</taxon>
        <taxon>Pezizomycotina</taxon>
        <taxon>Dothideomycetes</taxon>
        <taxon>Dothideomycetidae</taxon>
        <taxon>Mycosphaerellales</taxon>
        <taxon>Mycosphaerellaceae</taxon>
        <taxon>Pseudocercospora</taxon>
    </lineage>
</organism>
<dbReference type="PANTHER" id="PTHR36681:SF3">
    <property type="entry name" value="NUCLEAR GTPASE, GERMINAL CENTER-ASSOCIATED, TANDEM DUPLICATE 3"/>
    <property type="match status" value="1"/>
</dbReference>
<dbReference type="STRING" id="113226.A0A139ICX2"/>
<dbReference type="AlphaFoldDB" id="A0A139ICX2"/>
<dbReference type="OrthoDB" id="3598281at2759"/>
<sequence length="947" mass="108099">MEPYFSLLKGLGKRKRDTRNDSHHDRNLFSGGRSVRRRFAIDSDGEIKIKREPRNDEEEADWQDNDSEGADTIDRDEECRYSEAEEQFPDSPLYDERLFDIKQRLSDIAEEAEQILLQAECSTEDVELLRRQVKALRKLPEAEPKLIGLVGNAGRGKSSLLDTGESVTWVPMVYRRPFADQENRFAGRIEYLDLPDIGKLLFDATRDWHFYHIEKPAKLKADEEEELKRYADAALAIYRTVFCGTDDFSTEVKSAASLTRLCVSKASARQRTTELIKQAEAVMMQLRSDNHVDPGSIDTASKEELHHWLDRHTDPLTTIDVPSLWPFIKQVTYDFVCRHLHEPELISISIGVTGSRVLNSWTIADLPGLADLNPTRVNSALRTIDSCDHLWFFDQVGRMSSNNEISKYVSKYGRAFKGNLLVVGTRCAENVSVDLVSTYARRGIKIDGLEEYKEARAAAGHKLGGLKRAENNLAHHKGANVSHKSINIRRQIEEVNQTIQSLEDEWWTKVVQGRNEFITRELQRQCQTYLPKESPLKVFCVSNAHYEARKRGEREKKFTLPIEATGIPALRAHALRTAAPATFKRFTHFIDHEFAVFLGGLALWTGKSVGRGRAALVGVINQPREDILRQLQSTTQDIKDQCRRRITALLHDRQNVFTAAAQEVMDSTIEPATWATWNAFLRRRGNWSTLQIRDSWNELLSDEVRDELETNIWYPFMDYCHAQIEELQRQVSVTVESITKYLESEPAAVGLPMRTFKTALEAHIEGLSRLFSTAQDELERGLRAIILDVVNDGEDHYFAAAMKPAYDKCLGDYGRGVLRRWHKCFGIYLARSGQQSPFYIMAEAIERDVHGAVEICMSQLQSNVEEKLEKIAKDCKVMVNQQSNSAAERPLREAISTFLWKAIPKFEDVQAELAEIEEDYSGPYTKFKNAKGSRPSKSQSRELVLFS</sequence>
<proteinExistence type="predicted"/>
<dbReference type="PANTHER" id="PTHR36681">
    <property type="entry name" value="NUCLEAR GTPASE, GERMINAL CENTER-ASSOCIATED, TANDEM DUPLICATE 3"/>
    <property type="match status" value="1"/>
</dbReference>
<dbReference type="InterPro" id="IPR056024">
    <property type="entry name" value="DUF7605"/>
</dbReference>
<evidence type="ECO:0000259" key="2">
    <source>
        <dbReference type="Pfam" id="PF24564"/>
    </source>
</evidence>
<gene>
    <name evidence="3" type="ORF">AC579_379</name>
</gene>
<feature type="region of interest" description="Disordered" evidence="1">
    <location>
        <begin position="1"/>
        <end position="29"/>
    </location>
</feature>
<evidence type="ECO:0000313" key="3">
    <source>
        <dbReference type="EMBL" id="KXT12588.1"/>
    </source>
</evidence>
<evidence type="ECO:0000256" key="1">
    <source>
        <dbReference type="SAM" id="MobiDB-lite"/>
    </source>
</evidence>
<feature type="region of interest" description="Disordered" evidence="1">
    <location>
        <begin position="927"/>
        <end position="947"/>
    </location>
</feature>
<feature type="domain" description="DUF7605" evidence="2">
    <location>
        <begin position="658"/>
        <end position="821"/>
    </location>
</feature>
<dbReference type="EMBL" id="LFZO01000146">
    <property type="protein sequence ID" value="KXT12588.1"/>
    <property type="molecule type" value="Genomic_DNA"/>
</dbReference>